<reference evidence="1" key="1">
    <citation type="submission" date="2012-02" db="EMBL/GenBank/DDBJ databases">
        <title>Whole genome shotgun sequence of Gordonia otitidis NBRC 100426.</title>
        <authorList>
            <person name="Yoshida I."/>
            <person name="Hosoyama A."/>
            <person name="Tsuchikane K."/>
            <person name="Katsumata H."/>
            <person name="Yamazaki S."/>
            <person name="Fujita N."/>
        </authorList>
    </citation>
    <scope>NUCLEOTIDE SEQUENCE [LARGE SCALE GENOMIC DNA]</scope>
    <source>
        <strain evidence="1">NBRC 100426</strain>
    </source>
</reference>
<name>H5TKG8_GORO1</name>
<evidence type="ECO:0000313" key="2">
    <source>
        <dbReference type="Proteomes" id="UP000005038"/>
    </source>
</evidence>
<dbReference type="RefSeq" id="WP_007238217.1">
    <property type="nucleotide sequence ID" value="NZ_BAFB01000090.1"/>
</dbReference>
<gene>
    <name evidence="1" type="ORF">GOOTI_090_00050</name>
</gene>
<organism evidence="1 2">
    <name type="scientific">Gordonia otitidis (strain DSM 44809 / CCUG 52243 / JCM 12355 / NBRC 100426 / IFM 10032)</name>
    <dbReference type="NCBI Taxonomy" id="1108044"/>
    <lineage>
        <taxon>Bacteria</taxon>
        <taxon>Bacillati</taxon>
        <taxon>Actinomycetota</taxon>
        <taxon>Actinomycetes</taxon>
        <taxon>Mycobacteriales</taxon>
        <taxon>Gordoniaceae</taxon>
        <taxon>Gordonia</taxon>
    </lineage>
</organism>
<comment type="caution">
    <text evidence="1">The sequence shown here is derived from an EMBL/GenBank/DDBJ whole genome shotgun (WGS) entry which is preliminary data.</text>
</comment>
<accession>H5TKG8</accession>
<proteinExistence type="predicted"/>
<evidence type="ECO:0008006" key="3">
    <source>
        <dbReference type="Google" id="ProtNLM"/>
    </source>
</evidence>
<dbReference type="EMBL" id="BAFB01000090">
    <property type="protein sequence ID" value="GAB33976.1"/>
    <property type="molecule type" value="Genomic_DNA"/>
</dbReference>
<keyword evidence="2" id="KW-1185">Reference proteome</keyword>
<sequence length="413" mass="43991">MGRSSATNLDVAMAGQWTLSALGPIDHGGKERVQTVLRGLGTSGAQGRIGLIPNIRSRQWAFDPTFLDAAVVELEPVGEAEVADTMRALAASPPARAPIWVALAGDWIFIYLDHGVGDGFMTIGLSAALFGAPGEPAPWQRAPKVRHPLATALFGALTTNPRLPLDTALKLGRKPASSVSDDEVRSWTPSFDVAFARGKPESFISLMEWRDANAPGVSLVALQSALRVRALREVGLEPRPTIKLLVDGRRYLPKGSLVTSNFAAGVDLVIDDPANPNQVAESFKHVTGSGSAAVTLAATTGMIQLDRLRSRVPQTATEIPVTPRPNIAITDLGRPPALEQLPWKTDHSVPPTYIGLVSPADPQAITFAGGRLLGRVQEIASFHNNVFARDAIQHVVNAVAHESIRLLDSMNVG</sequence>
<dbReference type="STRING" id="1108044.GOOTI_090_00050"/>
<protein>
    <recommendedName>
        <fullName evidence="3">Condensation domain-containing protein</fullName>
    </recommendedName>
</protein>
<dbReference type="Proteomes" id="UP000005038">
    <property type="component" value="Unassembled WGS sequence"/>
</dbReference>
<dbReference type="AlphaFoldDB" id="H5TKG8"/>
<evidence type="ECO:0000313" key="1">
    <source>
        <dbReference type="EMBL" id="GAB33976.1"/>
    </source>
</evidence>